<evidence type="ECO:0000313" key="3">
    <source>
        <dbReference type="Proteomes" id="UP000193498"/>
    </source>
</evidence>
<dbReference type="InParanoid" id="A0A1Y1YE40"/>
<feature type="compositionally biased region" description="Basic residues" evidence="1">
    <location>
        <begin position="325"/>
        <end position="340"/>
    </location>
</feature>
<feature type="compositionally biased region" description="Gly residues" evidence="1">
    <location>
        <begin position="370"/>
        <end position="381"/>
    </location>
</feature>
<feature type="compositionally biased region" description="Basic residues" evidence="1">
    <location>
        <begin position="401"/>
        <end position="410"/>
    </location>
</feature>
<protein>
    <submittedName>
        <fullName evidence="2">Uncharacterized protein</fullName>
    </submittedName>
</protein>
<feature type="compositionally biased region" description="Polar residues" evidence="1">
    <location>
        <begin position="284"/>
        <end position="305"/>
    </location>
</feature>
<dbReference type="EMBL" id="MCFE01000158">
    <property type="protein sequence ID" value="ORX96277.1"/>
    <property type="molecule type" value="Genomic_DNA"/>
</dbReference>
<feature type="non-terminal residue" evidence="2">
    <location>
        <position position="410"/>
    </location>
</feature>
<organism evidence="2 3">
    <name type="scientific">Basidiobolus meristosporus CBS 931.73</name>
    <dbReference type="NCBI Taxonomy" id="1314790"/>
    <lineage>
        <taxon>Eukaryota</taxon>
        <taxon>Fungi</taxon>
        <taxon>Fungi incertae sedis</taxon>
        <taxon>Zoopagomycota</taxon>
        <taxon>Entomophthoromycotina</taxon>
        <taxon>Basidiobolomycetes</taxon>
        <taxon>Basidiobolales</taxon>
        <taxon>Basidiobolaceae</taxon>
        <taxon>Basidiobolus</taxon>
    </lineage>
</organism>
<dbReference type="AlphaFoldDB" id="A0A1Y1YE40"/>
<feature type="region of interest" description="Disordered" evidence="1">
    <location>
        <begin position="276"/>
        <end position="410"/>
    </location>
</feature>
<name>A0A1Y1YE40_9FUNG</name>
<evidence type="ECO:0000256" key="1">
    <source>
        <dbReference type="SAM" id="MobiDB-lite"/>
    </source>
</evidence>
<gene>
    <name evidence="2" type="ORF">K493DRAFT_336996</name>
</gene>
<sequence length="410" mass="45159">MSELKPHNEPANSATKDVASIAKHENPYVELILRRLRTLKKRWSKIERYAEVIGTSSEGKVELNSDQIQAWEKRDEVSSAIRELEDMVKQFTTVDSEETKAHIARAKEQERQSRRAARRMAEEAENSAAGVVFHCVGLFHGWCTREEVPEPDARVLSAFKEIVVAQFSTDDKAGAQKDVYESLKKLANGSEEEIPGIHGVCYQDVASALTRSIGPPRDADPTPVEEVEESHAIEFASDNQELVHYDGDDTVVIHEVIVPPGGIRFMSTSEILEEPLEQDDTHDSSVNGTAVSLTSEEPQEGNDTLQDIADQPDTESTRKRNPSKEHKHRGGHRGGYRGKRNGNGTTPPGQSTSDENRRGGNRGRGRGRGGRGPGQGQGQGQDGSNTNGEHPTRGKGQSRGNRGHRRGRGR</sequence>
<feature type="compositionally biased region" description="Basic and acidic residues" evidence="1">
    <location>
        <begin position="315"/>
        <end position="324"/>
    </location>
</feature>
<comment type="caution">
    <text evidence="2">The sequence shown here is derived from an EMBL/GenBank/DDBJ whole genome shotgun (WGS) entry which is preliminary data.</text>
</comment>
<dbReference type="Proteomes" id="UP000193498">
    <property type="component" value="Unassembled WGS sequence"/>
</dbReference>
<evidence type="ECO:0000313" key="2">
    <source>
        <dbReference type="EMBL" id="ORX96277.1"/>
    </source>
</evidence>
<feature type="compositionally biased region" description="Basic residues" evidence="1">
    <location>
        <begin position="359"/>
        <end position="369"/>
    </location>
</feature>
<keyword evidence="3" id="KW-1185">Reference proteome</keyword>
<dbReference type="OrthoDB" id="2409325at2759"/>
<reference evidence="2 3" key="1">
    <citation type="submission" date="2016-07" db="EMBL/GenBank/DDBJ databases">
        <title>Pervasive Adenine N6-methylation of Active Genes in Fungi.</title>
        <authorList>
            <consortium name="DOE Joint Genome Institute"/>
            <person name="Mondo S.J."/>
            <person name="Dannebaum R.O."/>
            <person name="Kuo R.C."/>
            <person name="Labutti K."/>
            <person name="Haridas S."/>
            <person name="Kuo A."/>
            <person name="Salamov A."/>
            <person name="Ahrendt S.R."/>
            <person name="Lipzen A."/>
            <person name="Sullivan W."/>
            <person name="Andreopoulos W.B."/>
            <person name="Clum A."/>
            <person name="Lindquist E."/>
            <person name="Daum C."/>
            <person name="Ramamoorthy G.K."/>
            <person name="Gryganskyi A."/>
            <person name="Culley D."/>
            <person name="Magnuson J.K."/>
            <person name="James T.Y."/>
            <person name="O'Malley M.A."/>
            <person name="Stajich J.E."/>
            <person name="Spatafora J.W."/>
            <person name="Visel A."/>
            <person name="Grigoriev I.V."/>
        </authorList>
    </citation>
    <scope>NUCLEOTIDE SEQUENCE [LARGE SCALE GENOMIC DNA]</scope>
    <source>
        <strain evidence="2 3">CBS 931.73</strain>
    </source>
</reference>
<accession>A0A1Y1YE40</accession>
<proteinExistence type="predicted"/>